<dbReference type="GO" id="GO:0008476">
    <property type="term" value="F:protein-tyrosine sulfotransferase activity"/>
    <property type="evidence" value="ECO:0007669"/>
    <property type="project" value="InterPro"/>
</dbReference>
<proteinExistence type="predicted"/>
<reference evidence="3" key="2">
    <citation type="submission" date="2021-08" db="EMBL/GenBank/DDBJ databases">
        <authorList>
            <person name="Nwanade C."/>
            <person name="Wang M."/>
            <person name="Masoudi A."/>
            <person name="Yu Z."/>
            <person name="Liu J."/>
        </authorList>
    </citation>
    <scope>NUCLEOTIDE SEQUENCE</scope>
    <source>
        <strain evidence="3">S166</strain>
        <plasmid evidence="3">unnamed3</plasmid>
    </source>
</reference>
<evidence type="ECO:0000313" key="3">
    <source>
        <dbReference type="EMBL" id="UWQ43729.1"/>
    </source>
</evidence>
<dbReference type="InterPro" id="IPR027417">
    <property type="entry name" value="P-loop_NTPase"/>
</dbReference>
<dbReference type="AlphaFoldDB" id="A0A0P1HDX7"/>
<dbReference type="PANTHER" id="PTHR12788:SF10">
    <property type="entry name" value="PROTEIN-TYROSINE SULFOTRANSFERASE"/>
    <property type="match status" value="1"/>
</dbReference>
<sequence>MKKPAYSPQAAAAEARKTAQEIHGLLQEGHFSQARKALETLGKSDLQVKRRRVRTQPAEDVRIKRPVFICGLHRSGTTLLHDYLCAHYSVSFFQSAKVPENEGQFLQDVYMAERPFGGPGAFAFYPQMQFAPVKKPERARKAASRLLAQWDSWVSGESPVLLEKSPPNIIRIPYFRSLFPEARFIVWTRDPRAVSLSTRKWHKLPVPQLMAHWNTAYMKAFQDLGEDCILARYEDFCADPAGTAERIAAFCGLEKRPAPLPLAERFSEVKNSNAKYTADFPETYRTRNLVRAWEYFGYSLSNDTGTASND</sequence>
<keyword evidence="3" id="KW-0614">Plasmid</keyword>
<name>A0A0P1HDX7_9RHOB</name>
<dbReference type="PANTHER" id="PTHR12788">
    <property type="entry name" value="PROTEIN-TYROSINE SULFOTRANSFERASE 2"/>
    <property type="match status" value="1"/>
</dbReference>
<dbReference type="Proteomes" id="UP001058514">
    <property type="component" value="Plasmid unnamed3"/>
</dbReference>
<dbReference type="RefSeq" id="WP_058287649.1">
    <property type="nucleotide sequence ID" value="NZ_CP081054.1"/>
</dbReference>
<dbReference type="Gene3D" id="3.40.50.300">
    <property type="entry name" value="P-loop containing nucleotide triphosphate hydrolases"/>
    <property type="match status" value="1"/>
</dbReference>
<accession>A0A0P1HDX7</accession>
<evidence type="ECO:0000313" key="5">
    <source>
        <dbReference type="Proteomes" id="UP001058514"/>
    </source>
</evidence>
<dbReference type="Pfam" id="PF13469">
    <property type="entry name" value="Sulfotransfer_3"/>
    <property type="match status" value="1"/>
</dbReference>
<geneLocation type="plasmid" evidence="3 5">
    <name>unnamed3</name>
</geneLocation>
<evidence type="ECO:0000256" key="1">
    <source>
        <dbReference type="ARBA" id="ARBA00022679"/>
    </source>
</evidence>
<dbReference type="EMBL" id="CYSR01000032">
    <property type="protein sequence ID" value="CUI01653.1"/>
    <property type="molecule type" value="Genomic_DNA"/>
</dbReference>
<evidence type="ECO:0000313" key="2">
    <source>
        <dbReference type="EMBL" id="CUI01653.1"/>
    </source>
</evidence>
<dbReference type="Proteomes" id="UP000051326">
    <property type="component" value="Unassembled WGS sequence"/>
</dbReference>
<keyword evidence="5" id="KW-1185">Reference proteome</keyword>
<dbReference type="STRING" id="1396826.PHA8399_03799"/>
<reference evidence="2 4" key="1">
    <citation type="submission" date="2015-09" db="EMBL/GenBank/DDBJ databases">
        <authorList>
            <consortium name="Swine Surveillance"/>
        </authorList>
    </citation>
    <scope>NUCLEOTIDE SEQUENCE [LARGE SCALE GENOMIC DNA]</scope>
    <source>
        <strain evidence="2 4">CECT 8399</strain>
    </source>
</reference>
<dbReference type="EMBL" id="CP081054">
    <property type="protein sequence ID" value="UWQ43729.1"/>
    <property type="molecule type" value="Genomic_DNA"/>
</dbReference>
<evidence type="ECO:0000313" key="4">
    <source>
        <dbReference type="Proteomes" id="UP000051326"/>
    </source>
</evidence>
<gene>
    <name evidence="3" type="ORF">K3718_20190</name>
    <name evidence="2" type="ORF">PHA8399_03799</name>
</gene>
<dbReference type="InterPro" id="IPR026634">
    <property type="entry name" value="TPST-like"/>
</dbReference>
<keyword evidence="1 2" id="KW-0808">Transferase</keyword>
<organism evidence="2 4">
    <name type="scientific">Leisingera aquaemixtae</name>
    <dbReference type="NCBI Taxonomy" id="1396826"/>
    <lineage>
        <taxon>Bacteria</taxon>
        <taxon>Pseudomonadati</taxon>
        <taxon>Pseudomonadota</taxon>
        <taxon>Alphaproteobacteria</taxon>
        <taxon>Rhodobacterales</taxon>
        <taxon>Roseobacteraceae</taxon>
        <taxon>Leisingera</taxon>
    </lineage>
</organism>
<dbReference type="SUPFAM" id="SSF52540">
    <property type="entry name" value="P-loop containing nucleoside triphosphate hydrolases"/>
    <property type="match status" value="1"/>
</dbReference>
<protein>
    <submittedName>
        <fullName evidence="2 3">Sulfotransferase</fullName>
    </submittedName>
</protein>